<evidence type="ECO:0000313" key="2">
    <source>
        <dbReference type="EMBL" id="CDN88122.1"/>
    </source>
</evidence>
<dbReference type="PANTHER" id="PTHR34846">
    <property type="entry name" value="4-CARBOXYMUCONOLACTONE DECARBOXYLASE FAMILY PROTEIN (AFU_ORTHOLOGUE AFUA_6G11590)"/>
    <property type="match status" value="1"/>
</dbReference>
<dbReference type="PANTHER" id="PTHR34846:SF10">
    <property type="entry name" value="CYTOPLASMIC PROTEIN"/>
    <property type="match status" value="1"/>
</dbReference>
<dbReference type="InterPro" id="IPR003779">
    <property type="entry name" value="CMD-like"/>
</dbReference>
<protein>
    <submittedName>
        <fullName evidence="2">Alkylhydroperoxidase like protein, AhpD family</fullName>
    </submittedName>
</protein>
<dbReference type="InterPro" id="IPR029032">
    <property type="entry name" value="AhpD-like"/>
</dbReference>
<feature type="domain" description="Carboxymuconolactone decarboxylase-like" evidence="1">
    <location>
        <begin position="16"/>
        <end position="95"/>
    </location>
</feature>
<dbReference type="InterPro" id="IPR004675">
    <property type="entry name" value="AhpD_core"/>
</dbReference>
<dbReference type="Gene3D" id="1.20.1290.10">
    <property type="entry name" value="AhpD-like"/>
    <property type="match status" value="1"/>
</dbReference>
<dbReference type="Pfam" id="PF02627">
    <property type="entry name" value="CMD"/>
    <property type="match status" value="1"/>
</dbReference>
<keyword evidence="3" id="KW-1185">Reference proteome</keyword>
<dbReference type="RefSeq" id="WP_035621951.1">
    <property type="nucleotide sequence ID" value="NZ_CCAE010000019.1"/>
</dbReference>
<accession>A0A1L1PDL2</accession>
<dbReference type="SUPFAM" id="SSF69118">
    <property type="entry name" value="AhpD-like"/>
    <property type="match status" value="1"/>
</dbReference>
<evidence type="ECO:0000313" key="3">
    <source>
        <dbReference type="Proteomes" id="UP000028878"/>
    </source>
</evidence>
<proteinExistence type="predicted"/>
<evidence type="ECO:0000259" key="1">
    <source>
        <dbReference type="Pfam" id="PF02627"/>
    </source>
</evidence>
<reference evidence="3" key="2">
    <citation type="submission" date="2014-11" db="EMBL/GenBank/DDBJ databases">
        <title>Draft genome sequence of Hydrogenophaga intermedia S1.</title>
        <authorList>
            <person name="Gan H.M."/>
            <person name="Chew T.H."/>
            <person name="Stolz A."/>
        </authorList>
    </citation>
    <scope>NUCLEOTIDE SEQUENCE [LARGE SCALE GENOMIC DNA]</scope>
    <source>
        <strain evidence="3">S1</strain>
    </source>
</reference>
<keyword evidence="2" id="KW-0575">Peroxidase</keyword>
<sequence length="153" mass="17146">MSAPRLDYHALAPHAARAGAQFSHAAGRTLDMRLREIVNLRISQINGCAFCIDMHWAQLLKEGMEPRHVNAVAGWREATRFFSDAERAALNWAEAVNAVPHRTPSDEDFRTIRQHLSDAQIADLTFQVGAIRSWNMLNASFHMPVPETPYAVA</sequence>
<dbReference type="AlphaFoldDB" id="A0A1L1PDL2"/>
<keyword evidence="2" id="KW-0560">Oxidoreductase</keyword>
<gene>
    <name evidence="2" type="ORF">BN948_02554</name>
</gene>
<dbReference type="Proteomes" id="UP000028878">
    <property type="component" value="Unassembled WGS sequence"/>
</dbReference>
<organism evidence="2 3">
    <name type="scientific">Hydrogenophaga intermedia</name>
    <dbReference type="NCBI Taxonomy" id="65786"/>
    <lineage>
        <taxon>Bacteria</taxon>
        <taxon>Pseudomonadati</taxon>
        <taxon>Pseudomonadota</taxon>
        <taxon>Betaproteobacteria</taxon>
        <taxon>Burkholderiales</taxon>
        <taxon>Comamonadaceae</taxon>
        <taxon>Hydrogenophaga</taxon>
    </lineage>
</organism>
<dbReference type="EMBL" id="CCAE010000019">
    <property type="protein sequence ID" value="CDN88122.1"/>
    <property type="molecule type" value="Genomic_DNA"/>
</dbReference>
<dbReference type="GO" id="GO:0051920">
    <property type="term" value="F:peroxiredoxin activity"/>
    <property type="evidence" value="ECO:0007669"/>
    <property type="project" value="InterPro"/>
</dbReference>
<reference evidence="3" key="1">
    <citation type="submission" date="2014-02" db="EMBL/GenBank/DDBJ databases">
        <authorList>
            <person name="Gan H."/>
        </authorList>
    </citation>
    <scope>NUCLEOTIDE SEQUENCE [LARGE SCALE GENOMIC DNA]</scope>
    <source>
        <strain evidence="3">S1</strain>
    </source>
</reference>
<dbReference type="NCBIfam" id="TIGR00778">
    <property type="entry name" value="ahpD_dom"/>
    <property type="match status" value="1"/>
</dbReference>
<name>A0A1L1PDL2_HYDIT</name>